<reference evidence="1" key="1">
    <citation type="journal article" date="2020" name="Cell">
        <title>Large-Scale Comparative Analyses of Tick Genomes Elucidate Their Genetic Diversity and Vector Capacities.</title>
        <authorList>
            <consortium name="Tick Genome and Microbiome Consortium (TIGMIC)"/>
            <person name="Jia N."/>
            <person name="Wang J."/>
            <person name="Shi W."/>
            <person name="Du L."/>
            <person name="Sun Y."/>
            <person name="Zhan W."/>
            <person name="Jiang J.F."/>
            <person name="Wang Q."/>
            <person name="Zhang B."/>
            <person name="Ji P."/>
            <person name="Bell-Sakyi L."/>
            <person name="Cui X.M."/>
            <person name="Yuan T.T."/>
            <person name="Jiang B.G."/>
            <person name="Yang W.F."/>
            <person name="Lam T.T."/>
            <person name="Chang Q.C."/>
            <person name="Ding S.J."/>
            <person name="Wang X.J."/>
            <person name="Zhu J.G."/>
            <person name="Ruan X.D."/>
            <person name="Zhao L."/>
            <person name="Wei J.T."/>
            <person name="Ye R.Z."/>
            <person name="Que T.C."/>
            <person name="Du C.H."/>
            <person name="Zhou Y.H."/>
            <person name="Cheng J.X."/>
            <person name="Dai P.F."/>
            <person name="Guo W.B."/>
            <person name="Han X.H."/>
            <person name="Huang E.J."/>
            <person name="Li L.F."/>
            <person name="Wei W."/>
            <person name="Gao Y.C."/>
            <person name="Liu J.Z."/>
            <person name="Shao H.Z."/>
            <person name="Wang X."/>
            <person name="Wang C.C."/>
            <person name="Yang T.C."/>
            <person name="Huo Q.B."/>
            <person name="Li W."/>
            <person name="Chen H.Y."/>
            <person name="Chen S.E."/>
            <person name="Zhou L.G."/>
            <person name="Ni X.B."/>
            <person name="Tian J.H."/>
            <person name="Sheng Y."/>
            <person name="Liu T."/>
            <person name="Pan Y.S."/>
            <person name="Xia L.Y."/>
            <person name="Li J."/>
            <person name="Zhao F."/>
            <person name="Cao W.C."/>
        </authorList>
    </citation>
    <scope>NUCLEOTIDE SEQUENCE</scope>
    <source>
        <strain evidence="1">Rmic-2018</strain>
    </source>
</reference>
<sequence>MSTVTNIEGSVTDHLSSRPHKFQFLSKAYFLPYAGPLGSLCFVDRLRFTADRSPDNVVAFLEALEPTRTCYEVVIAHDAGEVPRFSLQQGAAYRQIHGPRVQEPFKNGPFDRFKGRCPHPLSASFHATCNGVDDGLLLAQDG</sequence>
<gene>
    <name evidence="1" type="ORF">HPB51_018522</name>
</gene>
<name>A0A9J6EHX3_RHIMP</name>
<protein>
    <submittedName>
        <fullName evidence="1">Uncharacterized protein</fullName>
    </submittedName>
</protein>
<dbReference type="Proteomes" id="UP000821866">
    <property type="component" value="Chromosome 2"/>
</dbReference>
<dbReference type="EMBL" id="JABSTU010000004">
    <property type="protein sequence ID" value="KAH8034011.1"/>
    <property type="molecule type" value="Genomic_DNA"/>
</dbReference>
<dbReference type="AlphaFoldDB" id="A0A9J6EHX3"/>
<accession>A0A9J6EHX3</accession>
<evidence type="ECO:0000313" key="2">
    <source>
        <dbReference type="Proteomes" id="UP000821866"/>
    </source>
</evidence>
<reference evidence="1" key="2">
    <citation type="submission" date="2021-09" db="EMBL/GenBank/DDBJ databases">
        <authorList>
            <person name="Jia N."/>
            <person name="Wang J."/>
            <person name="Shi W."/>
            <person name="Du L."/>
            <person name="Sun Y."/>
            <person name="Zhan W."/>
            <person name="Jiang J."/>
            <person name="Wang Q."/>
            <person name="Zhang B."/>
            <person name="Ji P."/>
            <person name="Sakyi L.B."/>
            <person name="Cui X."/>
            <person name="Yuan T."/>
            <person name="Jiang B."/>
            <person name="Yang W."/>
            <person name="Lam T.T.-Y."/>
            <person name="Chang Q."/>
            <person name="Ding S."/>
            <person name="Wang X."/>
            <person name="Zhu J."/>
            <person name="Ruan X."/>
            <person name="Zhao L."/>
            <person name="Wei J."/>
            <person name="Que T."/>
            <person name="Du C."/>
            <person name="Cheng J."/>
            <person name="Dai P."/>
            <person name="Han X."/>
            <person name="Huang E."/>
            <person name="Gao Y."/>
            <person name="Liu J."/>
            <person name="Shao H."/>
            <person name="Ye R."/>
            <person name="Li L."/>
            <person name="Wei W."/>
            <person name="Wang X."/>
            <person name="Wang C."/>
            <person name="Huo Q."/>
            <person name="Li W."/>
            <person name="Guo W."/>
            <person name="Chen H."/>
            <person name="Chen S."/>
            <person name="Zhou L."/>
            <person name="Zhou L."/>
            <person name="Ni X."/>
            <person name="Tian J."/>
            <person name="Zhou Y."/>
            <person name="Sheng Y."/>
            <person name="Liu T."/>
            <person name="Pan Y."/>
            <person name="Xia L."/>
            <person name="Li J."/>
            <person name="Zhao F."/>
            <person name="Cao W."/>
        </authorList>
    </citation>
    <scope>NUCLEOTIDE SEQUENCE</scope>
    <source>
        <strain evidence="1">Rmic-2018</strain>
        <tissue evidence="1">Larvae</tissue>
    </source>
</reference>
<organism evidence="1 2">
    <name type="scientific">Rhipicephalus microplus</name>
    <name type="common">Cattle tick</name>
    <name type="synonym">Boophilus microplus</name>
    <dbReference type="NCBI Taxonomy" id="6941"/>
    <lineage>
        <taxon>Eukaryota</taxon>
        <taxon>Metazoa</taxon>
        <taxon>Ecdysozoa</taxon>
        <taxon>Arthropoda</taxon>
        <taxon>Chelicerata</taxon>
        <taxon>Arachnida</taxon>
        <taxon>Acari</taxon>
        <taxon>Parasitiformes</taxon>
        <taxon>Ixodida</taxon>
        <taxon>Ixodoidea</taxon>
        <taxon>Ixodidae</taxon>
        <taxon>Rhipicephalinae</taxon>
        <taxon>Rhipicephalus</taxon>
        <taxon>Boophilus</taxon>
    </lineage>
</organism>
<comment type="caution">
    <text evidence="1">The sequence shown here is derived from an EMBL/GenBank/DDBJ whole genome shotgun (WGS) entry which is preliminary data.</text>
</comment>
<keyword evidence="2" id="KW-1185">Reference proteome</keyword>
<evidence type="ECO:0000313" key="1">
    <source>
        <dbReference type="EMBL" id="KAH8034011.1"/>
    </source>
</evidence>
<proteinExistence type="predicted"/>